<dbReference type="InterPro" id="IPR007129">
    <property type="entry name" value="Ubiqinol_cyt_c_chaperone_CPB3"/>
</dbReference>
<dbReference type="InterPro" id="IPR041698">
    <property type="entry name" value="Methyltransf_25"/>
</dbReference>
<evidence type="ECO:0000259" key="4">
    <source>
        <dbReference type="Pfam" id="PF13649"/>
    </source>
</evidence>
<dbReference type="Gene3D" id="3.40.50.150">
    <property type="entry name" value="Vaccinia Virus protein VP39"/>
    <property type="match status" value="1"/>
</dbReference>
<dbReference type="AlphaFoldDB" id="A0A8H8UE44"/>
<evidence type="ECO:0000313" key="6">
    <source>
        <dbReference type="Proteomes" id="UP000462212"/>
    </source>
</evidence>
<dbReference type="GO" id="GO:0005739">
    <property type="term" value="C:mitochondrion"/>
    <property type="evidence" value="ECO:0007669"/>
    <property type="project" value="TreeGrafter"/>
</dbReference>
<keyword evidence="6" id="KW-1185">Reference proteome</keyword>
<proteinExistence type="inferred from homology"/>
<dbReference type="InterPro" id="IPR029063">
    <property type="entry name" value="SAM-dependent_MTases_sf"/>
</dbReference>
<sequence length="573" mass="63285">MSTSIFSKTAFTSNYERMTGNCTRIVAAEMVRIKSPPITSSSYVLDNACGPGIVTEQVKLLHPEAKVLATDLSPNMIEEVQKRIENDKWTNVKTDTLDVRDLSKLADNTFTHVLTNMGIYTPNDSTSSLQAIKEMYRILQVGGAAVTSMWADRVWLSAFSKAGLMIRPHEAPSNMLNVEPEVLRGSCLLKQIEDGGFGNNAEVRPFATSVSAISLDELVDNMMLAAPMLFKGYSEEELSRARPVLKEELTKLRTYEALEGGATQTPATRFATPSRAFTTTHKRFAILDPDQDNPTTPNTSIPPVTPKHIKQGTTTANGSTVTDSPAVAAAKAPPPSYPKGGVIGTYTAYGATEELYKECSRHADYTVPQAQDSDAEMPKTEDGEDLGVGEGWWHTETGLNPTFSTWSQVTMLHVYLLTVRFRCFDPSIARVWQQHILDHFFFDAENKMVLNHGMNARGTRNKYLKDLFIQWRGVLAAYDEGIAKDDAVLASAVWRNVFKASENVDIKRLAQIVSYMRRVLAGLDSADDETVMNAMMTFGSPESEGELVALKSKMMDTPFEKAPPKPLPAKKQT</sequence>
<feature type="domain" description="Methyltransferase" evidence="4">
    <location>
        <begin position="44"/>
        <end position="143"/>
    </location>
</feature>
<organism evidence="5 6">
    <name type="scientific">Lachnellula subtilissima</name>
    <dbReference type="NCBI Taxonomy" id="602034"/>
    <lineage>
        <taxon>Eukaryota</taxon>
        <taxon>Fungi</taxon>
        <taxon>Dikarya</taxon>
        <taxon>Ascomycota</taxon>
        <taxon>Pezizomycotina</taxon>
        <taxon>Leotiomycetes</taxon>
        <taxon>Helotiales</taxon>
        <taxon>Lachnaceae</taxon>
        <taxon>Lachnellula</taxon>
    </lineage>
</organism>
<dbReference type="PANTHER" id="PTHR12184:SF1">
    <property type="entry name" value="UBIQUINOL-CYTOCHROME-C REDUCTASE COMPLEX ASSEMBLY FACTOR 1"/>
    <property type="match status" value="1"/>
</dbReference>
<dbReference type="CDD" id="cd02440">
    <property type="entry name" value="AdoMet_MTases"/>
    <property type="match status" value="1"/>
</dbReference>
<accession>A0A8H8UE44</accession>
<evidence type="ECO:0000256" key="2">
    <source>
        <dbReference type="SAM" id="MobiDB-lite"/>
    </source>
</evidence>
<comment type="similarity">
    <text evidence="1">Belongs to the CBP3 family.</text>
</comment>
<dbReference type="PANTHER" id="PTHR12184">
    <property type="entry name" value="UBIQUINOL-CYTOCHROME C REDUCTASE COMPLEX ASSEMBLY FACTOR 1 FAMILY MEMBER"/>
    <property type="match status" value="1"/>
</dbReference>
<feature type="region of interest" description="Disordered" evidence="2">
    <location>
        <begin position="287"/>
        <end position="320"/>
    </location>
</feature>
<dbReference type="EMBL" id="QGMJ01000133">
    <property type="protein sequence ID" value="TVY41537.1"/>
    <property type="molecule type" value="Genomic_DNA"/>
</dbReference>
<dbReference type="Pfam" id="PF13649">
    <property type="entry name" value="Methyltransf_25"/>
    <property type="match status" value="1"/>
</dbReference>
<evidence type="ECO:0000259" key="3">
    <source>
        <dbReference type="Pfam" id="PF03981"/>
    </source>
</evidence>
<evidence type="ECO:0000313" key="5">
    <source>
        <dbReference type="EMBL" id="TVY41537.1"/>
    </source>
</evidence>
<name>A0A8H8UE44_9HELO</name>
<dbReference type="Proteomes" id="UP000462212">
    <property type="component" value="Unassembled WGS sequence"/>
</dbReference>
<reference evidence="5 6" key="1">
    <citation type="submission" date="2018-05" db="EMBL/GenBank/DDBJ databases">
        <title>Genome sequencing and assembly of the regulated plant pathogen Lachnellula willkommii and related sister species for the development of diagnostic species identification markers.</title>
        <authorList>
            <person name="Giroux E."/>
            <person name="Bilodeau G."/>
        </authorList>
    </citation>
    <scope>NUCLEOTIDE SEQUENCE [LARGE SCALE GENOMIC DNA]</scope>
    <source>
        <strain evidence="5 6">CBS 197.66</strain>
    </source>
</reference>
<feature type="compositionally biased region" description="Polar residues" evidence="2">
    <location>
        <begin position="292"/>
        <end position="302"/>
    </location>
</feature>
<feature type="compositionally biased region" description="Polar residues" evidence="2">
    <location>
        <begin position="311"/>
        <end position="320"/>
    </location>
</feature>
<evidence type="ECO:0000256" key="1">
    <source>
        <dbReference type="ARBA" id="ARBA00006407"/>
    </source>
</evidence>
<dbReference type="Pfam" id="PF03981">
    <property type="entry name" value="Ubiq_cyt_C_chap"/>
    <property type="match status" value="1"/>
</dbReference>
<gene>
    <name evidence="5" type="primary">CBP3</name>
    <name evidence="5" type="ORF">LSUB1_G001993</name>
</gene>
<comment type="caution">
    <text evidence="5">The sequence shown here is derived from an EMBL/GenBank/DDBJ whole genome shotgun (WGS) entry which is preliminary data.</text>
</comment>
<protein>
    <submittedName>
        <fullName evidence="5">Protein CBP3, mitochondrial</fullName>
    </submittedName>
</protein>
<dbReference type="InterPro" id="IPR021150">
    <property type="entry name" value="Ubiq_cyt_c_chap"/>
</dbReference>
<dbReference type="SUPFAM" id="SSF53335">
    <property type="entry name" value="S-adenosyl-L-methionine-dependent methyltransferases"/>
    <property type="match status" value="1"/>
</dbReference>
<feature type="domain" description="Ubiquinol-cytochrome c chaperone" evidence="3">
    <location>
        <begin position="397"/>
        <end position="538"/>
    </location>
</feature>
<dbReference type="GO" id="GO:0034551">
    <property type="term" value="P:mitochondrial respiratory chain complex III assembly"/>
    <property type="evidence" value="ECO:0007669"/>
    <property type="project" value="TreeGrafter"/>
</dbReference>
<dbReference type="OrthoDB" id="10253878at2759"/>